<dbReference type="PROSITE" id="PS00674">
    <property type="entry name" value="AAA"/>
    <property type="match status" value="1"/>
</dbReference>
<keyword evidence="1" id="KW-0547">Nucleotide-binding</keyword>
<gene>
    <name evidence="5" type="ORF">FVE85_8738</name>
</gene>
<dbReference type="Gene3D" id="3.40.50.300">
    <property type="entry name" value="P-loop containing nucleotide triphosphate hydrolases"/>
    <property type="match status" value="1"/>
</dbReference>
<name>A0A5J4YR73_PORPP</name>
<dbReference type="InterPro" id="IPR003959">
    <property type="entry name" value="ATPase_AAA_core"/>
</dbReference>
<dbReference type="AlphaFoldDB" id="A0A5J4YR73"/>
<dbReference type="SUPFAM" id="SSF52540">
    <property type="entry name" value="P-loop containing nucleoside triphosphate hydrolases"/>
    <property type="match status" value="1"/>
</dbReference>
<dbReference type="InterPro" id="IPR003593">
    <property type="entry name" value="AAA+_ATPase"/>
</dbReference>
<dbReference type="Pfam" id="PF00004">
    <property type="entry name" value="AAA"/>
    <property type="match status" value="1"/>
</dbReference>
<feature type="domain" description="AAA+ ATPase" evidence="4">
    <location>
        <begin position="348"/>
        <end position="486"/>
    </location>
</feature>
<dbReference type="InterPro" id="IPR027417">
    <property type="entry name" value="P-loop_NTPase"/>
</dbReference>
<evidence type="ECO:0000256" key="1">
    <source>
        <dbReference type="ARBA" id="ARBA00022741"/>
    </source>
</evidence>
<keyword evidence="6" id="KW-1185">Reference proteome</keyword>
<sequence>MEEVGWLLDQGLWLVERVCIDMDAASTLASAAALIAEDNATVPTHVEETFAREGVQTRQDGVEDGGDEEEDAGDMDDYGYGTEEDDISSSSASPISKDDEPANVPPRVCLVFNRQVYLDHVVRTMFNNEDHASDANLHDFKTKVRDSVRNQIRRQKELFKDEADAQVPGQNHAHCMTCCPTHNPQPQRRMILKIFEDVVIREPVEGKNEAPLIPGPAMRSRILPQGAIQLDIDRTKNLNGFDAPDAELVIEDVVQICVLPETEAETGIEIDMGVDIMGPKLREELRAFARYLLYSSQAKPDPKMVDLSIEEEALTHAIAQLGSKLVGIEKVVDEMRERLCLFEDSSNLPRGIMFKGPPGTGKTQLILELVKGLGVELIAETMTAGTFSKPLVGESERMIYALAQRAKAIPWRLACLVIDEVEGLVKSREDGKGGGNSSIISQILSCIEGVQDVPNLFLIVATNHAEQIDKAFRRRMHVELFVGPPTYKGRLELVHVLSAKQARNVFGTAGHARPNSVLEVDTQRCQCSKCAFELFVTNLMINYGAAQIKAVLLRLSSKLAKFELASQTTEVQVPQEAYEIAQEVLEHFADEKDLLISSRNAASIMAPYKRPCNPRLLSNMVTRADELLFLVSEQGRKQHNCSGRILIDLTAERDQIQVQLARREFTDAQYDFFYRPVEEYFRPGDPTLGLFRRCGINSMLSALGHQELEPKDINDYVLPHLLRAFGSNNAAADEMLFQRECETFSLLLRFSQRYGEAWRTYRTYRTYRDFMHAFEDLWSHDVSTLRADLFPISREIFGNLYQGRMGNVALTETFKRHWDLKDMYLNEARRMLAEQLEAFRGPYDPLSREKPERYVSFSFKVAPAKLVESDLLALYFHFAQESNTSRIVHVSRELFLASKCATEDAMSVYWHNLMHELLTQYRNGLVIMNFDSVPTGPGARGGFGGRSDPFESSQLMALMRSTLQNGAQNRMWLVAVSANEPTVSRLVHSLLWKKRKQEQKRCFNCFKWLPKALQNGSCGVHTGELVVWPKHDAGATAHSLHARQDNVVPELIIEATDWKQRLEVIQSMQDRKLNWNRVEWNCCSRKLYEDRGGELMDKHEFGTAEYCMSREVDRE</sequence>
<evidence type="ECO:0000256" key="3">
    <source>
        <dbReference type="SAM" id="MobiDB-lite"/>
    </source>
</evidence>
<evidence type="ECO:0000313" key="5">
    <source>
        <dbReference type="EMBL" id="KAA8493293.1"/>
    </source>
</evidence>
<proteinExistence type="predicted"/>
<protein>
    <submittedName>
        <fullName evidence="5">Spermatogenesis-associated protein 5-like protein 1</fullName>
    </submittedName>
</protein>
<reference evidence="6" key="1">
    <citation type="journal article" date="2019" name="Nat. Commun.">
        <title>Expansion of phycobilisome linker gene families in mesophilic red algae.</title>
        <authorList>
            <person name="Lee J."/>
            <person name="Kim D."/>
            <person name="Bhattacharya D."/>
            <person name="Yoon H.S."/>
        </authorList>
    </citation>
    <scope>NUCLEOTIDE SEQUENCE [LARGE SCALE GENOMIC DNA]</scope>
    <source>
        <strain evidence="6">CCMP 1328</strain>
    </source>
</reference>
<dbReference type="InterPro" id="IPR050168">
    <property type="entry name" value="AAA_ATPase_domain"/>
</dbReference>
<dbReference type="OrthoDB" id="10038562at2759"/>
<evidence type="ECO:0000313" key="6">
    <source>
        <dbReference type="Proteomes" id="UP000324585"/>
    </source>
</evidence>
<accession>A0A5J4YR73</accession>
<organism evidence="5 6">
    <name type="scientific">Porphyridium purpureum</name>
    <name type="common">Red alga</name>
    <name type="synonym">Porphyridium cruentum</name>
    <dbReference type="NCBI Taxonomy" id="35688"/>
    <lineage>
        <taxon>Eukaryota</taxon>
        <taxon>Rhodophyta</taxon>
        <taxon>Bangiophyceae</taxon>
        <taxon>Porphyridiales</taxon>
        <taxon>Porphyridiaceae</taxon>
        <taxon>Porphyridium</taxon>
    </lineage>
</organism>
<comment type="caution">
    <text evidence="5">The sequence shown here is derived from an EMBL/GenBank/DDBJ whole genome shotgun (WGS) entry which is preliminary data.</text>
</comment>
<dbReference type="PANTHER" id="PTHR23077">
    <property type="entry name" value="AAA-FAMILY ATPASE"/>
    <property type="match status" value="1"/>
</dbReference>
<feature type="region of interest" description="Disordered" evidence="3">
    <location>
        <begin position="48"/>
        <end position="103"/>
    </location>
</feature>
<evidence type="ECO:0000256" key="2">
    <source>
        <dbReference type="ARBA" id="ARBA00022840"/>
    </source>
</evidence>
<dbReference type="GO" id="GO:0016887">
    <property type="term" value="F:ATP hydrolysis activity"/>
    <property type="evidence" value="ECO:0007669"/>
    <property type="project" value="InterPro"/>
</dbReference>
<dbReference type="SMART" id="SM00382">
    <property type="entry name" value="AAA"/>
    <property type="match status" value="1"/>
</dbReference>
<feature type="compositionally biased region" description="Acidic residues" evidence="3">
    <location>
        <begin position="62"/>
        <end position="87"/>
    </location>
</feature>
<dbReference type="InterPro" id="IPR003960">
    <property type="entry name" value="ATPase_AAA_CS"/>
</dbReference>
<keyword evidence="2" id="KW-0067">ATP-binding</keyword>
<evidence type="ECO:0000259" key="4">
    <source>
        <dbReference type="SMART" id="SM00382"/>
    </source>
</evidence>
<dbReference type="GO" id="GO:0005524">
    <property type="term" value="F:ATP binding"/>
    <property type="evidence" value="ECO:0007669"/>
    <property type="project" value="UniProtKB-KW"/>
</dbReference>
<dbReference type="CDD" id="cd19481">
    <property type="entry name" value="RecA-like_protease"/>
    <property type="match status" value="1"/>
</dbReference>
<dbReference type="PANTHER" id="PTHR23077:SF171">
    <property type="entry name" value="NUCLEAR VALOSIN-CONTAINING PROTEIN-LIKE"/>
    <property type="match status" value="1"/>
</dbReference>
<dbReference type="Proteomes" id="UP000324585">
    <property type="component" value="Unassembled WGS sequence"/>
</dbReference>
<dbReference type="EMBL" id="VRMN01000007">
    <property type="protein sequence ID" value="KAA8493293.1"/>
    <property type="molecule type" value="Genomic_DNA"/>
</dbReference>